<dbReference type="GO" id="GO:0006793">
    <property type="term" value="P:phosphorus metabolic process"/>
    <property type="evidence" value="ECO:0007669"/>
    <property type="project" value="UniProtKB-ARBA"/>
</dbReference>
<dbReference type="RefSeq" id="WP_179530312.1">
    <property type="nucleotide sequence ID" value="NZ_BAAAPP010000012.1"/>
</dbReference>
<evidence type="ECO:0000256" key="2">
    <source>
        <dbReference type="ARBA" id="ARBA00008664"/>
    </source>
</evidence>
<dbReference type="EC" id="3.1.4.4" evidence="3"/>
<dbReference type="PANTHER" id="PTHR43856">
    <property type="entry name" value="CARDIOLIPIN HYDROLASE"/>
    <property type="match status" value="1"/>
</dbReference>
<organism evidence="10 11">
    <name type="scientific">Nocardioides marinus</name>
    <dbReference type="NCBI Taxonomy" id="374514"/>
    <lineage>
        <taxon>Bacteria</taxon>
        <taxon>Bacillati</taxon>
        <taxon>Actinomycetota</taxon>
        <taxon>Actinomycetes</taxon>
        <taxon>Propionibacteriales</taxon>
        <taxon>Nocardioidaceae</taxon>
        <taxon>Nocardioides</taxon>
    </lineage>
</organism>
<gene>
    <name evidence="10" type="ORF">BKA05_000824</name>
</gene>
<dbReference type="Proteomes" id="UP000537326">
    <property type="component" value="Unassembled WGS sequence"/>
</dbReference>
<dbReference type="EMBL" id="JACBZI010000001">
    <property type="protein sequence ID" value="NYI09309.1"/>
    <property type="molecule type" value="Genomic_DNA"/>
</dbReference>
<keyword evidence="6" id="KW-0443">Lipid metabolism</keyword>
<dbReference type="InterPro" id="IPR051406">
    <property type="entry name" value="PLD_domain"/>
</dbReference>
<feature type="signal peptide" evidence="8">
    <location>
        <begin position="1"/>
        <end position="39"/>
    </location>
</feature>
<proteinExistence type="inferred from homology"/>
<comment type="caution">
    <text evidence="10">The sequence shown here is derived from an EMBL/GenBank/DDBJ whole genome shotgun (WGS) entry which is preliminary data.</text>
</comment>
<evidence type="ECO:0000256" key="7">
    <source>
        <dbReference type="SAM" id="MobiDB-lite"/>
    </source>
</evidence>
<dbReference type="GO" id="GO:0016042">
    <property type="term" value="P:lipid catabolic process"/>
    <property type="evidence" value="ECO:0007669"/>
    <property type="project" value="UniProtKB-KW"/>
</dbReference>
<dbReference type="GO" id="GO:0004630">
    <property type="term" value="F:phospholipase D activity"/>
    <property type="evidence" value="ECO:0007669"/>
    <property type="project" value="UniProtKB-EC"/>
</dbReference>
<protein>
    <recommendedName>
        <fullName evidence="3">phospholipase D</fullName>
        <ecNumber evidence="3">3.1.4.4</ecNumber>
    </recommendedName>
</protein>
<dbReference type="GO" id="GO:0016891">
    <property type="term" value="F:RNA endonuclease activity producing 5'-phosphomonoesters, hydrolytic mechanism"/>
    <property type="evidence" value="ECO:0007669"/>
    <property type="project" value="TreeGrafter"/>
</dbReference>
<dbReference type="AlphaFoldDB" id="A0A7Z0C3P4"/>
<evidence type="ECO:0000256" key="5">
    <source>
        <dbReference type="ARBA" id="ARBA00022963"/>
    </source>
</evidence>
<dbReference type="SUPFAM" id="SSF56024">
    <property type="entry name" value="Phospholipase D/nuclease"/>
    <property type="match status" value="1"/>
</dbReference>
<keyword evidence="11" id="KW-1185">Reference proteome</keyword>
<dbReference type="Gene3D" id="3.30.870.10">
    <property type="entry name" value="Endonuclease Chain A"/>
    <property type="match status" value="1"/>
</dbReference>
<evidence type="ECO:0000256" key="6">
    <source>
        <dbReference type="ARBA" id="ARBA00023098"/>
    </source>
</evidence>
<dbReference type="InterPro" id="IPR001736">
    <property type="entry name" value="PLipase_D/transphosphatidylase"/>
</dbReference>
<name>A0A7Z0C3P4_9ACTN</name>
<accession>A0A7Z0C3P4</accession>
<feature type="domain" description="PLD phosphodiesterase" evidence="9">
    <location>
        <begin position="165"/>
        <end position="197"/>
    </location>
</feature>
<feature type="chain" id="PRO_5031442982" description="phospholipase D" evidence="8">
    <location>
        <begin position="40"/>
        <end position="440"/>
    </location>
</feature>
<dbReference type="Pfam" id="PF13091">
    <property type="entry name" value="PLDc_2"/>
    <property type="match status" value="1"/>
</dbReference>
<keyword evidence="8" id="KW-0732">Signal</keyword>
<evidence type="ECO:0000256" key="1">
    <source>
        <dbReference type="ARBA" id="ARBA00000798"/>
    </source>
</evidence>
<keyword evidence="4" id="KW-0378">Hydrolase</keyword>
<keyword evidence="5" id="KW-0442">Lipid degradation</keyword>
<evidence type="ECO:0000256" key="4">
    <source>
        <dbReference type="ARBA" id="ARBA00022801"/>
    </source>
</evidence>
<dbReference type="PROSITE" id="PS50035">
    <property type="entry name" value="PLD"/>
    <property type="match status" value="1"/>
</dbReference>
<dbReference type="InterPro" id="IPR025202">
    <property type="entry name" value="PLD-like_dom"/>
</dbReference>
<feature type="region of interest" description="Disordered" evidence="7">
    <location>
        <begin position="415"/>
        <end position="440"/>
    </location>
</feature>
<comment type="catalytic activity">
    <reaction evidence="1">
        <text>a 1,2-diacyl-sn-glycero-3-phosphocholine + H2O = a 1,2-diacyl-sn-glycero-3-phosphate + choline + H(+)</text>
        <dbReference type="Rhea" id="RHEA:14445"/>
        <dbReference type="ChEBI" id="CHEBI:15354"/>
        <dbReference type="ChEBI" id="CHEBI:15377"/>
        <dbReference type="ChEBI" id="CHEBI:15378"/>
        <dbReference type="ChEBI" id="CHEBI:57643"/>
        <dbReference type="ChEBI" id="CHEBI:58608"/>
        <dbReference type="EC" id="3.1.4.4"/>
    </reaction>
</comment>
<evidence type="ECO:0000259" key="9">
    <source>
        <dbReference type="PROSITE" id="PS50035"/>
    </source>
</evidence>
<evidence type="ECO:0000313" key="11">
    <source>
        <dbReference type="Proteomes" id="UP000537326"/>
    </source>
</evidence>
<evidence type="ECO:0000256" key="8">
    <source>
        <dbReference type="SAM" id="SignalP"/>
    </source>
</evidence>
<evidence type="ECO:0000313" key="10">
    <source>
        <dbReference type="EMBL" id="NYI09309.1"/>
    </source>
</evidence>
<reference evidence="10 11" key="1">
    <citation type="submission" date="2020-07" db="EMBL/GenBank/DDBJ databases">
        <title>Sequencing the genomes of 1000 actinobacteria strains.</title>
        <authorList>
            <person name="Klenk H.-P."/>
        </authorList>
    </citation>
    <scope>NUCLEOTIDE SEQUENCE [LARGE SCALE GENOMIC DNA]</scope>
    <source>
        <strain evidence="10 11">DSM 18248</strain>
    </source>
</reference>
<evidence type="ECO:0000256" key="3">
    <source>
        <dbReference type="ARBA" id="ARBA00012027"/>
    </source>
</evidence>
<sequence>MLRLHTPRARLATMVLALALVLASAAAVLLAPTGPRAVAATSSAEQKPTYTVKEGPTFNTAIGDQQSRRAILDLLLQTIRHTSPKGQIKIMTWNFMNAGAADALIQRAQKGTTVRVLIDANNNDEDTDNPSFRRLKKGLKATNGKNEKGATKSFARMCRGSCRGKSGAAHTKMFLFDKVGLSRNVLIQGSANLTTAAAANQWNEVYTYVGRDKIYDFAEEIFDQMWRDKTTKNAYRAFEGSRYSLYFSPYYGKYFEGDPVQQMMDRIKCKGAQKAGNANGRTIVRSAPDVIRGKRGMIAARRLKTLWDQGCDVRIAYTVMGRDVKKHLNGGGGRGPVPMRHLVQDFDGDGDFDNYFHLKVLTINGRIGADRTSYVTFNGSANTSDPSSRSDEQIGKLVGKRNTLQYQRFIDRWFENPPPNAGRRADADPNVDPYQHVDMD</sequence>
<comment type="similarity">
    <text evidence="2">Belongs to the phospholipase D family.</text>
</comment>
<dbReference type="PANTHER" id="PTHR43856:SF1">
    <property type="entry name" value="MITOCHONDRIAL CARDIOLIPIN HYDROLASE"/>
    <property type="match status" value="1"/>
</dbReference>